<name>A0A8H3F0B6_9LECA</name>
<keyword evidence="5" id="KW-1185">Reference proteome</keyword>
<feature type="region of interest" description="Disordered" evidence="3">
    <location>
        <begin position="162"/>
        <end position="181"/>
    </location>
</feature>
<dbReference type="GO" id="GO:0005634">
    <property type="term" value="C:nucleus"/>
    <property type="evidence" value="ECO:0007669"/>
    <property type="project" value="InterPro"/>
</dbReference>
<feature type="region of interest" description="Disordered" evidence="3">
    <location>
        <begin position="1"/>
        <end position="96"/>
    </location>
</feature>
<dbReference type="GO" id="GO:0017005">
    <property type="term" value="F:3'-tyrosyl-DNA phosphodiesterase activity"/>
    <property type="evidence" value="ECO:0007669"/>
    <property type="project" value="TreeGrafter"/>
</dbReference>
<feature type="compositionally biased region" description="Polar residues" evidence="3">
    <location>
        <begin position="85"/>
        <end position="96"/>
    </location>
</feature>
<dbReference type="Proteomes" id="UP000664169">
    <property type="component" value="Unassembled WGS sequence"/>
</dbReference>
<dbReference type="EMBL" id="CAJPDQ010000011">
    <property type="protein sequence ID" value="CAF9916901.1"/>
    <property type="molecule type" value="Genomic_DNA"/>
</dbReference>
<dbReference type="SUPFAM" id="SSF56024">
    <property type="entry name" value="Phospholipase D/nuclease"/>
    <property type="match status" value="2"/>
</dbReference>
<comment type="caution">
    <text evidence="4">The sequence shown here is derived from an EMBL/GenBank/DDBJ whole genome shotgun (WGS) entry which is preliminary data.</text>
</comment>
<dbReference type="OrthoDB" id="47785at2759"/>
<dbReference type="GO" id="GO:0006281">
    <property type="term" value="P:DNA repair"/>
    <property type="evidence" value="ECO:0007669"/>
    <property type="project" value="InterPro"/>
</dbReference>
<dbReference type="GO" id="GO:0003690">
    <property type="term" value="F:double-stranded DNA binding"/>
    <property type="evidence" value="ECO:0007669"/>
    <property type="project" value="TreeGrafter"/>
</dbReference>
<reference evidence="4" key="1">
    <citation type="submission" date="2021-03" db="EMBL/GenBank/DDBJ databases">
        <authorList>
            <person name="Tagirdzhanova G."/>
        </authorList>
    </citation>
    <scope>NUCLEOTIDE SEQUENCE</scope>
</reference>
<evidence type="ECO:0000256" key="2">
    <source>
        <dbReference type="PIRSR" id="PIRSR610347-2"/>
    </source>
</evidence>
<organism evidence="4 5">
    <name type="scientific">Gomphillus americanus</name>
    <dbReference type="NCBI Taxonomy" id="1940652"/>
    <lineage>
        <taxon>Eukaryota</taxon>
        <taxon>Fungi</taxon>
        <taxon>Dikarya</taxon>
        <taxon>Ascomycota</taxon>
        <taxon>Pezizomycotina</taxon>
        <taxon>Lecanoromycetes</taxon>
        <taxon>OSLEUM clade</taxon>
        <taxon>Ostropomycetidae</taxon>
        <taxon>Ostropales</taxon>
        <taxon>Graphidaceae</taxon>
        <taxon>Gomphilloideae</taxon>
        <taxon>Gomphillus</taxon>
    </lineage>
</organism>
<feature type="compositionally biased region" description="Low complexity" evidence="3">
    <location>
        <begin position="54"/>
        <end position="68"/>
    </location>
</feature>
<evidence type="ECO:0008006" key="6">
    <source>
        <dbReference type="Google" id="ProtNLM"/>
    </source>
</evidence>
<sequence length="555" mass="61753">MNSNAFKGKGRRLGSSSDSNTAERKFKATRSPSDLVPGVSLSQSNTDPDSRQRSTTATASAASLSAMAPDLSEPVSNKKRKRRASTASTASLPESSSVLPAADVIAAPISKRLKGEEVIDLLTDEDRKRWSEWLNQQAGELDPLGSLETWYYNVRNVNAARPRKGQADRKQQALTPVSESRKASHKELGLVTSSLAESTSASLASHSVPVININTPSDAAPGAFRRPTVLKTWCFGYPRERDIKLEEVLQRNHLSSVVISSFIWDLDFWWSKINRDSTPCQFVMQRNQVQQGTRLHDGPNRIILHPENTKILHSKFMLLFFDEAEELRIVITSANMVGFDWGEMGGFMENIVFMIDLPKISTTENQDPTQFGVDFSEYCISLGLSSNIVNQFKNYDWEGTRDLIFIGTHGRVSPKELPYTGLAGLSQKLAQAGLIHDGEIEIDYVASSIGKLNWEFLSYLYQACKGKQPLRTPSKCKNGTNKDELIKNIRVYFASQETVEVSKGGQRNASTLCFYPTNYYSLGEETEVFYDCKSRRPGCLMHNKASGSKLSRVCG</sequence>
<dbReference type="InterPro" id="IPR010347">
    <property type="entry name" value="Tdp1"/>
</dbReference>
<evidence type="ECO:0000313" key="5">
    <source>
        <dbReference type="Proteomes" id="UP000664169"/>
    </source>
</evidence>
<feature type="active site" description="Nucleophile" evidence="1">
    <location>
        <position position="313"/>
    </location>
</feature>
<dbReference type="AlphaFoldDB" id="A0A8H3F0B6"/>
<proteinExistence type="predicted"/>
<feature type="binding site" evidence="2">
    <location>
        <position position="315"/>
    </location>
    <ligand>
        <name>substrate</name>
    </ligand>
</feature>
<evidence type="ECO:0000256" key="1">
    <source>
        <dbReference type="PIRSR" id="PIRSR610347-1"/>
    </source>
</evidence>
<accession>A0A8H3F0B6</accession>
<evidence type="ECO:0000256" key="3">
    <source>
        <dbReference type="SAM" id="MobiDB-lite"/>
    </source>
</evidence>
<dbReference type="GO" id="GO:0003697">
    <property type="term" value="F:single-stranded DNA binding"/>
    <property type="evidence" value="ECO:0007669"/>
    <property type="project" value="TreeGrafter"/>
</dbReference>
<evidence type="ECO:0000313" key="4">
    <source>
        <dbReference type="EMBL" id="CAF9916901.1"/>
    </source>
</evidence>
<protein>
    <recommendedName>
        <fullName evidence="6">Tyrosyl-DNA phosphodiesterase</fullName>
    </recommendedName>
</protein>
<dbReference type="Pfam" id="PF06087">
    <property type="entry name" value="Tyr-DNA_phospho"/>
    <property type="match status" value="1"/>
</dbReference>
<gene>
    <name evidence="4" type="ORF">GOMPHAMPRED_001146</name>
</gene>
<dbReference type="PANTHER" id="PTHR12415:SF4">
    <property type="entry name" value="TYROSYL-DNA PHOSPHODIESTERASE DOMAIN-CONTAINING PROTEIN"/>
    <property type="match status" value="1"/>
</dbReference>
<dbReference type="Gene3D" id="3.30.870.10">
    <property type="entry name" value="Endonuclease Chain A"/>
    <property type="match status" value="2"/>
</dbReference>
<dbReference type="PANTHER" id="PTHR12415">
    <property type="entry name" value="TYROSYL-DNA PHOSPHODIESTERASE 1"/>
    <property type="match status" value="1"/>
</dbReference>